<evidence type="ECO:0000259" key="15">
    <source>
        <dbReference type="PROSITE" id="PS51845"/>
    </source>
</evidence>
<evidence type="ECO:0000256" key="10">
    <source>
        <dbReference type="PIRSR" id="PIRSR623088-1"/>
    </source>
</evidence>
<dbReference type="FunFam" id="1.10.1300.10:FF:000003">
    <property type="entry name" value="Phosphodiesterase"/>
    <property type="match status" value="1"/>
</dbReference>
<sequence length="1208" mass="136295">MVNSSSTEKCCHGSKEGTRAKEDTHTHTPPLCRRRESHPQSGPSRKYSGSFLDRSSSNIPSVEWGDYLSLEKCLYSPRTPCSPRSPMSLKSPISPCPMRPPWTPRLVRPARRVGPCGRRASCDWMVEVMGGSPCRQSRSEVCHRVLQHVGHAIAAEQCSFALVTDDRAGGRCLSGVVFHLNEDDSRGQGQPNWDKCIMEYVVETGKSLNIIDVFEDGRFSPELDVVSVSRPKSILSLPVHNPREELVGVAVAINKTVSASINYGQYFFSEEDEKILSTHMAMLGVILDNAQLCENAEQESRRSQVLLDLACLLSEKHDSRESLLNKMASSILPITRAQLCTVFIADSTDEDSFCYVIDTESIGPGEYKTSCKRQCDVNRISHTYAVHVKNSLETLNVANISTDRDALLDQTTDASGEMRTLVCTPVRNGREGKVIGVCQLVNKQSEGARRAEVFGRADERLLEDFALYCGLGLQNLDIQQKAEQTRVRQAVTREVLSYHISASEEEIMALQESSIPTAQSLSLLDYNFSDFSLPDLVTTQATVRMFLDLNLLQDFDIDYKSLCHWVLSVRRCYRRDVAYHNWHHALSTAQCMFAVLKATGYLQSNFTNLEILALMIATLCHDLDHRGVNNSYIARSQQPLAQLYGHSSLEHHHYDLCVLILNNPGSEILSGLSREDYQQCLEMIEKNILATDLALYMKRREEFFKIAKRNNLFLQDQDHRELLRSMLMTASDISAITKPWPVQKKTASLIASEFFAQGDREKNEFNIRPIDLMNRENSTRLPHMQVEYINGICAPLYKALARMFESCTPLLQGCMNNCENWQRLAEGHEDEESETEAGYTLLAASADGQGETEMAGRGKRKPKSESRNAESANGEAKKSRLGQKKQDSASLVCEVPAEVKEEVERLYKLRMPDDFYHFWDFCKRLSPESPRDALRETLGLQLVGPFDILSERHKASSNPQPNYHLHCRHFYDPPELQTILQGNAETQYHMGYFRDSPEALPVFIGENEAKKGCSITQMGDNLFGAVLLFLLRKRKGRSGKKDDAALQSLEEELRQAAESLDLPLDHKTKGMKLRDKKVVTKTFHGAGIVVPVDKNDVGYRELPESDAGLKRICKAIAEAKNDEERMKAFAPIQEMITFVQFANDECDYGMGYELGIDLFCYGSHYFYKVIRQLLPMAYNLLKRGLFGEILEAHLTNRSHENLDQLTPA</sequence>
<dbReference type="GO" id="GO:0005694">
    <property type="term" value="C:chromosome"/>
    <property type="evidence" value="ECO:0007669"/>
    <property type="project" value="UniProtKB-SubCell"/>
</dbReference>
<dbReference type="SMART" id="SM00065">
    <property type="entry name" value="GAF"/>
    <property type="match status" value="2"/>
</dbReference>
<feature type="compositionally biased region" description="Basic and acidic residues" evidence="14">
    <location>
        <begin position="9"/>
        <end position="26"/>
    </location>
</feature>
<evidence type="ECO:0000256" key="8">
    <source>
        <dbReference type="ARBA" id="ARBA00022801"/>
    </source>
</evidence>
<evidence type="ECO:0000256" key="7">
    <source>
        <dbReference type="ARBA" id="ARBA00022723"/>
    </source>
</evidence>
<gene>
    <name evidence="16" type="ORF">ACEWY4_006892</name>
</gene>
<dbReference type="PANTHER" id="PTHR13386:SF1">
    <property type="entry name" value="HISTONE PARYLATION FACTOR 1"/>
    <property type="match status" value="1"/>
</dbReference>
<dbReference type="EMBL" id="JBHFQA010000006">
    <property type="protein sequence ID" value="KAL2097685.1"/>
    <property type="molecule type" value="Genomic_DNA"/>
</dbReference>
<dbReference type="PRINTS" id="PR00387">
    <property type="entry name" value="PDIESTERASE1"/>
</dbReference>
<dbReference type="InterPro" id="IPR019361">
    <property type="entry name" value="HPF1"/>
</dbReference>
<dbReference type="PANTHER" id="PTHR13386">
    <property type="entry name" value="HISTONE PARYLATION FACTOR 1"/>
    <property type="match status" value="1"/>
</dbReference>
<dbReference type="GO" id="GO:0005634">
    <property type="term" value="C:nucleus"/>
    <property type="evidence" value="ECO:0007669"/>
    <property type="project" value="UniProtKB-SubCell"/>
</dbReference>
<dbReference type="Gene3D" id="3.30.450.40">
    <property type="match status" value="2"/>
</dbReference>
<protein>
    <recommendedName>
        <fullName evidence="13">Phosphodiesterase</fullName>
        <ecNumber evidence="13">3.1.4.-</ecNumber>
    </recommendedName>
</protein>
<dbReference type="InterPro" id="IPR003607">
    <property type="entry name" value="HD/PDEase_dom"/>
</dbReference>
<evidence type="ECO:0000256" key="11">
    <source>
        <dbReference type="PIRSR" id="PIRSR623088-2"/>
    </source>
</evidence>
<name>A0ABD1KF07_9TELE</name>
<dbReference type="InterPro" id="IPR002073">
    <property type="entry name" value="PDEase_catalytic_dom"/>
</dbReference>
<evidence type="ECO:0000256" key="13">
    <source>
        <dbReference type="RuleBase" id="RU363067"/>
    </source>
</evidence>
<dbReference type="Pfam" id="PF01590">
    <property type="entry name" value="GAF"/>
    <property type="match status" value="2"/>
</dbReference>
<evidence type="ECO:0000256" key="4">
    <source>
        <dbReference type="ARBA" id="ARBA00010803"/>
    </source>
</evidence>
<dbReference type="AlphaFoldDB" id="A0ABD1KF07"/>
<keyword evidence="9" id="KW-0539">Nucleus</keyword>
<dbReference type="PROSITE" id="PS51845">
    <property type="entry name" value="PDEASE_I_2"/>
    <property type="match status" value="1"/>
</dbReference>
<comment type="subcellular location">
    <subcellularLocation>
        <location evidence="2">Chromosome</location>
    </subcellularLocation>
    <subcellularLocation>
        <location evidence="1">Nucleus</location>
    </subcellularLocation>
</comment>
<dbReference type="Proteomes" id="UP001591681">
    <property type="component" value="Unassembled WGS sequence"/>
</dbReference>
<comment type="similarity">
    <text evidence="3 13">Belongs to the cyclic nucleotide phosphodiesterase family.</text>
</comment>
<organism evidence="16 17">
    <name type="scientific">Coilia grayii</name>
    <name type="common">Gray's grenadier anchovy</name>
    <dbReference type="NCBI Taxonomy" id="363190"/>
    <lineage>
        <taxon>Eukaryota</taxon>
        <taxon>Metazoa</taxon>
        <taxon>Chordata</taxon>
        <taxon>Craniata</taxon>
        <taxon>Vertebrata</taxon>
        <taxon>Euteleostomi</taxon>
        <taxon>Actinopterygii</taxon>
        <taxon>Neopterygii</taxon>
        <taxon>Teleostei</taxon>
        <taxon>Clupei</taxon>
        <taxon>Clupeiformes</taxon>
        <taxon>Clupeoidei</taxon>
        <taxon>Engraulidae</taxon>
        <taxon>Coilinae</taxon>
        <taxon>Coilia</taxon>
    </lineage>
</organism>
<evidence type="ECO:0000256" key="14">
    <source>
        <dbReference type="SAM" id="MobiDB-lite"/>
    </source>
</evidence>
<dbReference type="Pfam" id="PF10228">
    <property type="entry name" value="HPF1"/>
    <property type="match status" value="1"/>
</dbReference>
<feature type="binding site" evidence="12">
    <location>
        <position position="622"/>
    </location>
    <ligand>
        <name>Zn(2+)</name>
        <dbReference type="ChEBI" id="CHEBI:29105"/>
        <label>1</label>
    </ligand>
</feature>
<proteinExistence type="inferred from homology"/>
<feature type="binding site" evidence="12">
    <location>
        <position position="584"/>
    </location>
    <ligand>
        <name>Zn(2+)</name>
        <dbReference type="ChEBI" id="CHEBI:29105"/>
        <label>1</label>
    </ligand>
</feature>
<dbReference type="SUPFAM" id="SSF109604">
    <property type="entry name" value="HD-domain/PDEase-like"/>
    <property type="match status" value="1"/>
</dbReference>
<dbReference type="SMART" id="SM00471">
    <property type="entry name" value="HDc"/>
    <property type="match status" value="1"/>
</dbReference>
<dbReference type="GO" id="GO:0046872">
    <property type="term" value="F:metal ion binding"/>
    <property type="evidence" value="ECO:0007669"/>
    <property type="project" value="UniProtKB-KW"/>
</dbReference>
<comment type="similarity">
    <text evidence="4">Belongs to the HPF1 family.</text>
</comment>
<comment type="cofactor">
    <cofactor evidence="13">
        <name>a divalent metal cation</name>
        <dbReference type="ChEBI" id="CHEBI:60240"/>
    </cofactor>
    <text evidence="13">Binds 2 divalent metal cations per subunit. Site 1 may preferentially bind zinc ions, while site 2 has a preference for magnesium and/or manganese ions.</text>
</comment>
<dbReference type="InterPro" id="IPR036971">
    <property type="entry name" value="PDEase_catalytic_dom_sf"/>
</dbReference>
<evidence type="ECO:0000256" key="9">
    <source>
        <dbReference type="ARBA" id="ARBA00023242"/>
    </source>
</evidence>
<feature type="binding site" evidence="11">
    <location>
        <position position="622"/>
    </location>
    <ligand>
        <name>AMP</name>
        <dbReference type="ChEBI" id="CHEBI:456215"/>
    </ligand>
</feature>
<feature type="binding site" evidence="11">
    <location>
        <position position="785"/>
    </location>
    <ligand>
        <name>AMP</name>
        <dbReference type="ChEBI" id="CHEBI:456215"/>
    </ligand>
</feature>
<feature type="binding site" evidence="11">
    <location>
        <begin position="580"/>
        <end position="584"/>
    </location>
    <ligand>
        <name>AMP</name>
        <dbReference type="ChEBI" id="CHEBI:456215"/>
    </ligand>
</feature>
<comment type="caution">
    <text evidence="16">The sequence shown here is derived from an EMBL/GenBank/DDBJ whole genome shotgun (WGS) entry which is preliminary data.</text>
</comment>
<accession>A0ABD1KF07</accession>
<evidence type="ECO:0000313" key="17">
    <source>
        <dbReference type="Proteomes" id="UP001591681"/>
    </source>
</evidence>
<dbReference type="InterPro" id="IPR003018">
    <property type="entry name" value="GAF"/>
</dbReference>
<keyword evidence="6" id="KW-0140">cGMP</keyword>
<feature type="binding site" evidence="12">
    <location>
        <position position="732"/>
    </location>
    <ligand>
        <name>Zn(2+)</name>
        <dbReference type="ChEBI" id="CHEBI:29105"/>
        <label>1</label>
    </ligand>
</feature>
<dbReference type="Pfam" id="PF00233">
    <property type="entry name" value="PDEase_I"/>
    <property type="match status" value="1"/>
</dbReference>
<feature type="region of interest" description="Disordered" evidence="14">
    <location>
        <begin position="844"/>
        <end position="885"/>
    </location>
</feature>
<dbReference type="Gene3D" id="1.10.1300.10">
    <property type="entry name" value="3'5'-cyclic nucleotide phosphodiesterase, catalytic domain"/>
    <property type="match status" value="1"/>
</dbReference>
<keyword evidence="17" id="KW-1185">Reference proteome</keyword>
<evidence type="ECO:0000256" key="3">
    <source>
        <dbReference type="ARBA" id="ARBA00007648"/>
    </source>
</evidence>
<dbReference type="CDD" id="cd00077">
    <property type="entry name" value="HDc"/>
    <property type="match status" value="1"/>
</dbReference>
<feature type="active site" description="Proton donor" evidence="10">
    <location>
        <position position="580"/>
    </location>
</feature>
<dbReference type="PROSITE" id="PS00126">
    <property type="entry name" value="PDEASE_I_1"/>
    <property type="match status" value="1"/>
</dbReference>
<dbReference type="InterPro" id="IPR029016">
    <property type="entry name" value="GAF-like_dom_sf"/>
</dbReference>
<dbReference type="InterPro" id="IPR023174">
    <property type="entry name" value="PDEase_CS"/>
</dbReference>
<dbReference type="InterPro" id="IPR023088">
    <property type="entry name" value="PDEase"/>
</dbReference>
<evidence type="ECO:0000256" key="1">
    <source>
        <dbReference type="ARBA" id="ARBA00004123"/>
    </source>
</evidence>
<feature type="region of interest" description="Disordered" evidence="14">
    <location>
        <begin position="1"/>
        <end position="52"/>
    </location>
</feature>
<evidence type="ECO:0000256" key="6">
    <source>
        <dbReference type="ARBA" id="ARBA00022535"/>
    </source>
</evidence>
<dbReference type="GO" id="GO:0016787">
    <property type="term" value="F:hydrolase activity"/>
    <property type="evidence" value="ECO:0007669"/>
    <property type="project" value="UniProtKB-KW"/>
</dbReference>
<feature type="domain" description="PDEase" evidence="15">
    <location>
        <begin position="503"/>
        <end position="828"/>
    </location>
</feature>
<dbReference type="EC" id="3.1.4.-" evidence="13"/>
<keyword evidence="7 12" id="KW-0479">Metal-binding</keyword>
<keyword evidence="8 13" id="KW-0378">Hydrolase</keyword>
<evidence type="ECO:0000256" key="12">
    <source>
        <dbReference type="PIRSR" id="PIRSR623088-3"/>
    </source>
</evidence>
<dbReference type="FunFam" id="3.30.450.40:FF:000015">
    <property type="entry name" value="Phosphodiesterase"/>
    <property type="match status" value="1"/>
</dbReference>
<evidence type="ECO:0000313" key="16">
    <source>
        <dbReference type="EMBL" id="KAL2097685.1"/>
    </source>
</evidence>
<evidence type="ECO:0000256" key="5">
    <source>
        <dbReference type="ARBA" id="ARBA00022454"/>
    </source>
</evidence>
<evidence type="ECO:0000256" key="2">
    <source>
        <dbReference type="ARBA" id="ARBA00004286"/>
    </source>
</evidence>
<reference evidence="16 17" key="1">
    <citation type="submission" date="2024-09" db="EMBL/GenBank/DDBJ databases">
        <title>A chromosome-level genome assembly of Gray's grenadier anchovy, Coilia grayii.</title>
        <authorList>
            <person name="Fu Z."/>
        </authorList>
    </citation>
    <scope>NUCLEOTIDE SEQUENCE [LARGE SCALE GENOMIC DNA]</scope>
    <source>
        <strain evidence="16">G4</strain>
        <tissue evidence="16">Muscle</tissue>
    </source>
</reference>
<feature type="binding site" evidence="12">
    <location>
        <position position="621"/>
    </location>
    <ligand>
        <name>Zn(2+)</name>
        <dbReference type="ChEBI" id="CHEBI:29105"/>
        <label>1</label>
    </ligand>
</feature>
<dbReference type="SUPFAM" id="SSF55781">
    <property type="entry name" value="GAF domain-like"/>
    <property type="match status" value="2"/>
</dbReference>
<keyword evidence="5" id="KW-0158">Chromosome</keyword>
<feature type="binding site" evidence="12">
    <location>
        <position position="622"/>
    </location>
    <ligand>
        <name>Zn(2+)</name>
        <dbReference type="ChEBI" id="CHEBI:29105"/>
        <label>2</label>
    </ligand>
</feature>
<feature type="binding site" evidence="11">
    <location>
        <position position="732"/>
    </location>
    <ligand>
        <name>AMP</name>
        <dbReference type="ChEBI" id="CHEBI:456215"/>
    </ligand>
</feature>